<evidence type="ECO:0000256" key="6">
    <source>
        <dbReference type="ARBA" id="ARBA00023049"/>
    </source>
</evidence>
<dbReference type="Proteomes" id="UP000198615">
    <property type="component" value="Unassembled WGS sequence"/>
</dbReference>
<dbReference type="Gene3D" id="2.70.70.10">
    <property type="entry name" value="Glucose Permease (Domain IIA)"/>
    <property type="match status" value="1"/>
</dbReference>
<accession>A0A8G2BHX0</accession>
<dbReference type="GO" id="GO:0006508">
    <property type="term" value="P:proteolysis"/>
    <property type="evidence" value="ECO:0007669"/>
    <property type="project" value="UniProtKB-KW"/>
</dbReference>
<evidence type="ECO:0000256" key="7">
    <source>
        <dbReference type="SAM" id="SignalP"/>
    </source>
</evidence>
<name>A0A8G2BHX0_9PROT</name>
<dbReference type="GO" id="GO:0046872">
    <property type="term" value="F:metal ion binding"/>
    <property type="evidence" value="ECO:0007669"/>
    <property type="project" value="UniProtKB-KW"/>
</dbReference>
<dbReference type="PANTHER" id="PTHR21666">
    <property type="entry name" value="PEPTIDASE-RELATED"/>
    <property type="match status" value="1"/>
</dbReference>
<proteinExistence type="predicted"/>
<dbReference type="RefSeq" id="WP_093150490.1">
    <property type="nucleotide sequence ID" value="NZ_FNBW01000006.1"/>
</dbReference>
<feature type="chain" id="PRO_5034776101" evidence="7">
    <location>
        <begin position="21"/>
        <end position="444"/>
    </location>
</feature>
<dbReference type="InterPro" id="IPR016047">
    <property type="entry name" value="M23ase_b-sheet_dom"/>
</dbReference>
<feature type="domain" description="M23ase beta-sheet core" evidence="8">
    <location>
        <begin position="305"/>
        <end position="402"/>
    </location>
</feature>
<dbReference type="PANTHER" id="PTHR21666:SF288">
    <property type="entry name" value="CELL DIVISION PROTEIN YTFB"/>
    <property type="match status" value="1"/>
</dbReference>
<organism evidence="9 10">
    <name type="scientific">Thalassobaculum litoreum DSM 18839</name>
    <dbReference type="NCBI Taxonomy" id="1123362"/>
    <lineage>
        <taxon>Bacteria</taxon>
        <taxon>Pseudomonadati</taxon>
        <taxon>Pseudomonadota</taxon>
        <taxon>Alphaproteobacteria</taxon>
        <taxon>Rhodospirillales</taxon>
        <taxon>Thalassobaculaceae</taxon>
        <taxon>Thalassobaculum</taxon>
    </lineage>
</organism>
<keyword evidence="3" id="KW-0479">Metal-binding</keyword>
<keyword evidence="6" id="KW-0482">Metalloprotease</keyword>
<evidence type="ECO:0000256" key="3">
    <source>
        <dbReference type="ARBA" id="ARBA00022723"/>
    </source>
</evidence>
<evidence type="ECO:0000313" key="9">
    <source>
        <dbReference type="EMBL" id="SDF79056.1"/>
    </source>
</evidence>
<dbReference type="CDD" id="cd12797">
    <property type="entry name" value="M23_peptidase"/>
    <property type="match status" value="1"/>
</dbReference>
<feature type="signal peptide" evidence="7">
    <location>
        <begin position="1"/>
        <end position="20"/>
    </location>
</feature>
<dbReference type="GO" id="GO:0004222">
    <property type="term" value="F:metalloendopeptidase activity"/>
    <property type="evidence" value="ECO:0007669"/>
    <property type="project" value="TreeGrafter"/>
</dbReference>
<keyword evidence="10" id="KW-1185">Reference proteome</keyword>
<comment type="cofactor">
    <cofactor evidence="1">
        <name>Zn(2+)</name>
        <dbReference type="ChEBI" id="CHEBI:29105"/>
    </cofactor>
</comment>
<dbReference type="OrthoDB" id="9805070at2"/>
<keyword evidence="5" id="KW-0862">Zinc</keyword>
<dbReference type="InterPro" id="IPR050570">
    <property type="entry name" value="Cell_wall_metabolism_enzyme"/>
</dbReference>
<evidence type="ECO:0000256" key="2">
    <source>
        <dbReference type="ARBA" id="ARBA00022670"/>
    </source>
</evidence>
<dbReference type="InterPro" id="IPR011055">
    <property type="entry name" value="Dup_hybrid_motif"/>
</dbReference>
<reference evidence="9 10" key="1">
    <citation type="submission" date="2016-10" db="EMBL/GenBank/DDBJ databases">
        <authorList>
            <person name="Varghese N."/>
            <person name="Submissions S."/>
        </authorList>
    </citation>
    <scope>NUCLEOTIDE SEQUENCE [LARGE SCALE GENOMIC DNA]</scope>
    <source>
        <strain evidence="9 10">DSM 18839</strain>
    </source>
</reference>
<dbReference type="AlphaFoldDB" id="A0A8G2BHX0"/>
<keyword evidence="2" id="KW-0645">Protease</keyword>
<keyword evidence="7" id="KW-0732">Signal</keyword>
<evidence type="ECO:0000256" key="5">
    <source>
        <dbReference type="ARBA" id="ARBA00022833"/>
    </source>
</evidence>
<keyword evidence="4 9" id="KW-0378">Hydrolase</keyword>
<evidence type="ECO:0000313" key="10">
    <source>
        <dbReference type="Proteomes" id="UP000198615"/>
    </source>
</evidence>
<dbReference type="Gene3D" id="3.10.450.350">
    <property type="match status" value="2"/>
</dbReference>
<dbReference type="Pfam" id="PF01551">
    <property type="entry name" value="Peptidase_M23"/>
    <property type="match status" value="1"/>
</dbReference>
<evidence type="ECO:0000256" key="4">
    <source>
        <dbReference type="ARBA" id="ARBA00022801"/>
    </source>
</evidence>
<dbReference type="SUPFAM" id="SSF51261">
    <property type="entry name" value="Duplicated hybrid motif"/>
    <property type="match status" value="1"/>
</dbReference>
<dbReference type="FunFam" id="2.70.70.10:FF:000002">
    <property type="entry name" value="Murein DD-endopeptidase MepM"/>
    <property type="match status" value="1"/>
</dbReference>
<gene>
    <name evidence="9" type="ORF">SAMN05660686_02397</name>
</gene>
<protein>
    <submittedName>
        <fullName evidence="9">Murein DD-endopeptidase MepM and murein hydrolase activator NlpD, contain LysM domain</fullName>
    </submittedName>
</protein>
<evidence type="ECO:0000259" key="8">
    <source>
        <dbReference type="Pfam" id="PF01551"/>
    </source>
</evidence>
<evidence type="ECO:0000256" key="1">
    <source>
        <dbReference type="ARBA" id="ARBA00001947"/>
    </source>
</evidence>
<sequence length="444" mass="48424">MRWTKVALAGTVLVSALAIALIIDRDAPARAAATDTQAIDKATGRMLSAPEPAARPKYDTELVKDAHGFSATPEPEDRVVTVAPGDTLIKLLMDNGVDRATAHTAIDRLADVFDVRRLQIGQDIILTFQDQAAGPAFLGLALQPSADRDIEVRADTDSGFVAEEVVRELEQHDDFAAAEIQSSLYEAALDAGMPIDVLIALVRVFSFDVDFQRDVQAGDSFEVLFDTYEDELGNRVRNGDIQYASMTLSGKTVSFYRYTPTSGITDYFDPRGQSVRKTLMRTPIDGARLSSGFGKRKHPILGYTKMHKGVDFAARTGTPIMAAGDGVIEIAGRNGGYGNYVRLRHNSSIKTAYAHMSKFAKGMGKGKRVKQGDIIGYVGTTGRSTGPHLHYEVLVDNRQQNPMSVKLPAGEQLKGKELDKFKRFLPNIDQRVAALRSDTTVASR</sequence>
<dbReference type="EMBL" id="FNBW01000006">
    <property type="protein sequence ID" value="SDF79056.1"/>
    <property type="molecule type" value="Genomic_DNA"/>
</dbReference>
<comment type="caution">
    <text evidence="9">The sequence shown here is derived from an EMBL/GenBank/DDBJ whole genome shotgun (WGS) entry which is preliminary data.</text>
</comment>